<accession>A0A7C9LHJ6</accession>
<sequence length="100" mass="10405">MHDKIREHMNVIGADGVHIGTVDGVEGGRIKLTKKDSGGAGFGGGHENHHHYISLGLVAGVEGDRVRLSANGDVAVLFEEEEVGETIDDGSTSVDDGSRG</sequence>
<reference evidence="1 2" key="1">
    <citation type="submission" date="2019-09" db="EMBL/GenBank/DDBJ databases">
        <title>Polymorphobacter sp. isolated from a lake in China.</title>
        <authorList>
            <person name="Liu Z."/>
        </authorList>
    </citation>
    <scope>NUCLEOTIDE SEQUENCE [LARGE SCALE GENOMIC DNA]</scope>
    <source>
        <strain evidence="1 2">D40P</strain>
    </source>
</reference>
<proteinExistence type="predicted"/>
<dbReference type="Proteomes" id="UP000481327">
    <property type="component" value="Unassembled WGS sequence"/>
</dbReference>
<dbReference type="OrthoDB" id="9803697at2"/>
<name>A0A7C9LHJ6_9SPHN</name>
<organism evidence="1 2">
    <name type="scientific">Sandarakinorhabdus fusca</name>
    <dbReference type="NCBI Taxonomy" id="1439888"/>
    <lineage>
        <taxon>Bacteria</taxon>
        <taxon>Pseudomonadati</taxon>
        <taxon>Pseudomonadota</taxon>
        <taxon>Alphaproteobacteria</taxon>
        <taxon>Sphingomonadales</taxon>
        <taxon>Sphingosinicellaceae</taxon>
        <taxon>Sandarakinorhabdus</taxon>
    </lineage>
</organism>
<dbReference type="Pfam" id="PF09939">
    <property type="entry name" value="DUF2171"/>
    <property type="match status" value="1"/>
</dbReference>
<dbReference type="AlphaFoldDB" id="A0A7C9LHJ6"/>
<dbReference type="RefSeq" id="WP_152578784.1">
    <property type="nucleotide sequence ID" value="NZ_JAATJI010000001.1"/>
</dbReference>
<dbReference type="InterPro" id="IPR018684">
    <property type="entry name" value="DUF2171"/>
</dbReference>
<keyword evidence="2" id="KW-1185">Reference proteome</keyword>
<dbReference type="EMBL" id="WIOL01000006">
    <property type="protein sequence ID" value="MQT18307.1"/>
    <property type="molecule type" value="Genomic_DNA"/>
</dbReference>
<comment type="caution">
    <text evidence="1">The sequence shown here is derived from an EMBL/GenBank/DDBJ whole genome shotgun (WGS) entry which is preliminary data.</text>
</comment>
<evidence type="ECO:0000313" key="2">
    <source>
        <dbReference type="Proteomes" id="UP000481327"/>
    </source>
</evidence>
<protein>
    <submittedName>
        <fullName evidence="1">DUF2171 domain-containing protein</fullName>
    </submittedName>
</protein>
<gene>
    <name evidence="1" type="ORF">F3168_13700</name>
</gene>
<evidence type="ECO:0000313" key="1">
    <source>
        <dbReference type="EMBL" id="MQT18307.1"/>
    </source>
</evidence>